<dbReference type="Proteomes" id="UP001201812">
    <property type="component" value="Unassembled WGS sequence"/>
</dbReference>
<dbReference type="SUPFAM" id="SSF49354">
    <property type="entry name" value="PapD-like"/>
    <property type="match status" value="1"/>
</dbReference>
<evidence type="ECO:0000256" key="1">
    <source>
        <dbReference type="RuleBase" id="RU003425"/>
    </source>
</evidence>
<dbReference type="InterPro" id="IPR000535">
    <property type="entry name" value="MSP_dom"/>
</dbReference>
<comment type="caution">
    <text evidence="3">The sequence shown here is derived from an EMBL/GenBank/DDBJ whole genome shotgun (WGS) entry which is preliminary data.</text>
</comment>
<evidence type="ECO:0000259" key="2">
    <source>
        <dbReference type="PROSITE" id="PS50202"/>
    </source>
</evidence>
<keyword evidence="4" id="KW-1185">Reference proteome</keyword>
<dbReference type="InterPro" id="IPR013783">
    <property type="entry name" value="Ig-like_fold"/>
</dbReference>
<dbReference type="InterPro" id="IPR008962">
    <property type="entry name" value="PapD-like_sf"/>
</dbReference>
<evidence type="ECO:0000313" key="3">
    <source>
        <dbReference type="EMBL" id="KAI1713411.1"/>
    </source>
</evidence>
<reference evidence="3" key="1">
    <citation type="submission" date="2022-01" db="EMBL/GenBank/DDBJ databases">
        <title>Genome Sequence Resource for Two Populations of Ditylenchus destructor, the Migratory Endoparasitic Phytonematode.</title>
        <authorList>
            <person name="Zhang H."/>
            <person name="Lin R."/>
            <person name="Xie B."/>
        </authorList>
    </citation>
    <scope>NUCLEOTIDE SEQUENCE</scope>
    <source>
        <strain evidence="3">BazhouSP</strain>
    </source>
</reference>
<dbReference type="AlphaFoldDB" id="A0AAD4N6I4"/>
<sequence>MKTLYLFIIAIKIKCSNNALYRVFPVYTCLAPGNAKRLQVVRDPGEARADKLILLYRKTKCKNARDAFQSDSGIGHDEEESPQTEIKKRLIALVAKGPLVHTIDTLTENVTAAGVPNNPLYELANQ</sequence>
<dbReference type="InterPro" id="IPR051774">
    <property type="entry name" value="Sperm-specific_class_P"/>
</dbReference>
<dbReference type="Pfam" id="PF00635">
    <property type="entry name" value="Motile_Sperm"/>
    <property type="match status" value="1"/>
</dbReference>
<dbReference type="Gene3D" id="2.60.40.10">
    <property type="entry name" value="Immunoglobulins"/>
    <property type="match status" value="1"/>
</dbReference>
<name>A0AAD4N6I4_9BILA</name>
<evidence type="ECO:0000313" key="4">
    <source>
        <dbReference type="Proteomes" id="UP001201812"/>
    </source>
</evidence>
<dbReference type="PROSITE" id="PS50202">
    <property type="entry name" value="MSP"/>
    <property type="match status" value="1"/>
</dbReference>
<keyword evidence="1" id="KW-0206">Cytoskeleton</keyword>
<comment type="function">
    <text evidence="1">Central component in molecular interactions underlying sperm crawling. Forms an extensive filament system that extends from sperm villipoda, along the leading edge of the pseudopod.</text>
</comment>
<keyword evidence="1" id="KW-0963">Cytoplasm</keyword>
<organism evidence="3 4">
    <name type="scientific">Ditylenchus destructor</name>
    <dbReference type="NCBI Taxonomy" id="166010"/>
    <lineage>
        <taxon>Eukaryota</taxon>
        <taxon>Metazoa</taxon>
        <taxon>Ecdysozoa</taxon>
        <taxon>Nematoda</taxon>
        <taxon>Chromadorea</taxon>
        <taxon>Rhabditida</taxon>
        <taxon>Tylenchina</taxon>
        <taxon>Tylenchomorpha</taxon>
        <taxon>Sphaerularioidea</taxon>
        <taxon>Anguinidae</taxon>
        <taxon>Anguininae</taxon>
        <taxon>Ditylenchus</taxon>
    </lineage>
</organism>
<gene>
    <name evidence="3" type="ORF">DdX_08923</name>
</gene>
<protein>
    <recommendedName>
        <fullName evidence="1">Major sperm protein</fullName>
    </recommendedName>
</protein>
<dbReference type="PANTHER" id="PTHR22947">
    <property type="entry name" value="MAJOR SPERM PROTEIN"/>
    <property type="match status" value="1"/>
</dbReference>
<proteinExistence type="predicted"/>
<feature type="domain" description="MSP" evidence="2">
    <location>
        <begin position="1"/>
        <end position="96"/>
    </location>
</feature>
<accession>A0AAD4N6I4</accession>
<dbReference type="EMBL" id="JAKKPZ010000015">
    <property type="protein sequence ID" value="KAI1713411.1"/>
    <property type="molecule type" value="Genomic_DNA"/>
</dbReference>
<dbReference type="PANTHER" id="PTHR22947:SF5">
    <property type="entry name" value="MAJOR SPERM PROTEIN"/>
    <property type="match status" value="1"/>
</dbReference>